<dbReference type="EMBL" id="JALJOT010000001">
    <property type="protein sequence ID" value="KAK9918542.1"/>
    <property type="molecule type" value="Genomic_DNA"/>
</dbReference>
<evidence type="ECO:0008006" key="3">
    <source>
        <dbReference type="Google" id="ProtNLM"/>
    </source>
</evidence>
<keyword evidence="2" id="KW-1185">Reference proteome</keyword>
<sequence length="234" mass="26030">MRNLTLQPLISPCPSPNLGRQARHRKQSSTAIAFLNQILRPFAPQKSPVDLARAELLQAVKEGTTDFQQVSSIVDTLLESKLPFREQLLGGGPWQVVYTRGALLWQGFTVLGNALSKRRMGRSRNKASQEYNPADRSVINRGEIFRENVCVTASGSYEPVGEAGTMPVLIRAEIEGGELRAFGRTLPLPIRGSGYVSVAYLDDCVRVLQDRRGGVAVQMREDRLRQLLREGEDR</sequence>
<dbReference type="Proteomes" id="UP001491310">
    <property type="component" value="Unassembled WGS sequence"/>
</dbReference>
<protein>
    <recommendedName>
        <fullName evidence="3">Plastid lipid-associated protein/fibrillin conserved domain-containing protein</fullName>
    </recommendedName>
</protein>
<evidence type="ECO:0000313" key="1">
    <source>
        <dbReference type="EMBL" id="KAK9918542.1"/>
    </source>
</evidence>
<accession>A0ABR2Z3J9</accession>
<organism evidence="1 2">
    <name type="scientific">Coccomyxa subellipsoidea</name>
    <dbReference type="NCBI Taxonomy" id="248742"/>
    <lineage>
        <taxon>Eukaryota</taxon>
        <taxon>Viridiplantae</taxon>
        <taxon>Chlorophyta</taxon>
        <taxon>core chlorophytes</taxon>
        <taxon>Trebouxiophyceae</taxon>
        <taxon>Trebouxiophyceae incertae sedis</taxon>
        <taxon>Coccomyxaceae</taxon>
        <taxon>Coccomyxa</taxon>
    </lineage>
</organism>
<name>A0ABR2Z3J9_9CHLO</name>
<evidence type="ECO:0000313" key="2">
    <source>
        <dbReference type="Proteomes" id="UP001491310"/>
    </source>
</evidence>
<comment type="caution">
    <text evidence="1">The sequence shown here is derived from an EMBL/GenBank/DDBJ whole genome shotgun (WGS) entry which is preliminary data.</text>
</comment>
<reference evidence="1 2" key="1">
    <citation type="journal article" date="2024" name="Nat. Commun.">
        <title>Phylogenomics reveals the evolutionary origins of lichenization in chlorophyte algae.</title>
        <authorList>
            <person name="Puginier C."/>
            <person name="Libourel C."/>
            <person name="Otte J."/>
            <person name="Skaloud P."/>
            <person name="Haon M."/>
            <person name="Grisel S."/>
            <person name="Petersen M."/>
            <person name="Berrin J.G."/>
            <person name="Delaux P.M."/>
            <person name="Dal Grande F."/>
            <person name="Keller J."/>
        </authorList>
    </citation>
    <scope>NUCLEOTIDE SEQUENCE [LARGE SCALE GENOMIC DNA]</scope>
    <source>
        <strain evidence="1 2">SAG 216-7</strain>
    </source>
</reference>
<proteinExistence type="predicted"/>
<gene>
    <name evidence="1" type="ORF">WJX75_004861</name>
</gene>